<dbReference type="Proteomes" id="UP000006237">
    <property type="component" value="Unassembled WGS sequence"/>
</dbReference>
<organism evidence="1 2">
    <name type="scientific">Corynebacterium glucuronolyticum ATCC 51866</name>
    <dbReference type="NCBI Taxonomy" id="548478"/>
    <lineage>
        <taxon>Bacteria</taxon>
        <taxon>Bacillati</taxon>
        <taxon>Actinomycetota</taxon>
        <taxon>Actinomycetes</taxon>
        <taxon>Mycobacteriales</taxon>
        <taxon>Corynebacteriaceae</taxon>
        <taxon>Corynebacterium</taxon>
    </lineage>
</organism>
<keyword evidence="2" id="KW-1185">Reference proteome</keyword>
<sequence length="114" mass="12017">MRKEDTYLKDVDDPSIPDELLIGPKFIASPLLAPLLEGHLAPADAGSNALFKGVVEGVEVVQNALTGRPWYKVAADCGVPVMVAMPATADPKPKIGGVIDGEVFMTGTSGTWLR</sequence>
<evidence type="ECO:0000313" key="2">
    <source>
        <dbReference type="Proteomes" id="UP000006237"/>
    </source>
</evidence>
<dbReference type="EMBL" id="ACHF01000020">
    <property type="protein sequence ID" value="EEI63813.1"/>
    <property type="molecule type" value="Genomic_DNA"/>
</dbReference>
<protein>
    <submittedName>
        <fullName evidence="1">Uncharacterized protein</fullName>
    </submittedName>
</protein>
<comment type="caution">
    <text evidence="1">The sequence shown here is derived from an EMBL/GenBank/DDBJ whole genome shotgun (WGS) entry which is preliminary data.</text>
</comment>
<evidence type="ECO:0000313" key="1">
    <source>
        <dbReference type="EMBL" id="EEI63813.1"/>
    </source>
</evidence>
<reference evidence="1 2" key="1">
    <citation type="submission" date="2009-01" db="EMBL/GenBank/DDBJ databases">
        <authorList>
            <person name="Qin X."/>
            <person name="Bachman B."/>
            <person name="Battles P."/>
            <person name="Bell A."/>
            <person name="Bess C."/>
            <person name="Bickham C."/>
            <person name="Chaboub L."/>
            <person name="Chen D."/>
            <person name="Coyle M."/>
            <person name="Deiros D.R."/>
            <person name="Dinh H."/>
            <person name="Forbes L."/>
            <person name="Fowler G."/>
            <person name="Francisco L."/>
            <person name="Fu Q."/>
            <person name="Gubbala S."/>
            <person name="Hale W."/>
            <person name="Han Y."/>
            <person name="Hemphill L."/>
            <person name="Highlander S.K."/>
            <person name="Hirani K."/>
            <person name="Hogues M."/>
            <person name="Jackson L."/>
            <person name="Jakkamsetti A."/>
            <person name="Javaid M."/>
            <person name="Jiang H."/>
            <person name="Korchina V."/>
            <person name="Kovar C."/>
            <person name="Lara F."/>
            <person name="Lee S."/>
            <person name="Mata R."/>
            <person name="Mathew T."/>
            <person name="Moen C."/>
            <person name="Morales K."/>
            <person name="Munidasa M."/>
            <person name="Nazareth L."/>
            <person name="Ngo R."/>
            <person name="Nguyen L."/>
            <person name="Okwuonu G."/>
            <person name="Ongeri F."/>
            <person name="Patil S."/>
            <person name="Petrosino J."/>
            <person name="Pham C."/>
            <person name="Pham P."/>
            <person name="Pu L.-L."/>
            <person name="Puazo M."/>
            <person name="Raj R."/>
            <person name="Reid J."/>
            <person name="Rouhana J."/>
            <person name="Saada N."/>
            <person name="Shang Y."/>
            <person name="Simmons D."/>
            <person name="Thornton R."/>
            <person name="Warren J."/>
            <person name="Weissenberger G."/>
            <person name="Zhang J."/>
            <person name="Zhang L."/>
            <person name="Zhou C."/>
            <person name="Zhu D."/>
            <person name="Muzny D."/>
            <person name="Worley K."/>
            <person name="Gibbs R."/>
        </authorList>
    </citation>
    <scope>NUCLEOTIDE SEQUENCE [LARGE SCALE GENOMIC DNA]</scope>
    <source>
        <strain evidence="1 2">ATCC 51866</strain>
    </source>
</reference>
<accession>A0ABM9XRK6</accession>
<proteinExistence type="predicted"/>
<name>A0ABM9XRK6_9CORY</name>
<dbReference type="RefSeq" id="WP_005393036.1">
    <property type="nucleotide sequence ID" value="NZ_GG667031.1"/>
</dbReference>
<gene>
    <name evidence="1" type="ORF">HMPREF0293_0609</name>
</gene>